<name>A0ABW1VI37_9MICO</name>
<reference evidence="4" key="1">
    <citation type="journal article" date="2019" name="Int. J. Syst. Evol. Microbiol.">
        <title>The Global Catalogue of Microorganisms (GCM) 10K type strain sequencing project: providing services to taxonomists for standard genome sequencing and annotation.</title>
        <authorList>
            <consortium name="The Broad Institute Genomics Platform"/>
            <consortium name="The Broad Institute Genome Sequencing Center for Infectious Disease"/>
            <person name="Wu L."/>
            <person name="Ma J."/>
        </authorList>
    </citation>
    <scope>NUCLEOTIDE SEQUENCE [LARGE SCALE GENOMIC DNA]</scope>
    <source>
        <strain evidence="4">CCUG 43304</strain>
    </source>
</reference>
<evidence type="ECO:0000313" key="3">
    <source>
        <dbReference type="EMBL" id="MFC6357155.1"/>
    </source>
</evidence>
<evidence type="ECO:0000256" key="1">
    <source>
        <dbReference type="SAM" id="SignalP"/>
    </source>
</evidence>
<dbReference type="Gene3D" id="3.40.190.10">
    <property type="entry name" value="Periplasmic binding protein-like II"/>
    <property type="match status" value="2"/>
</dbReference>
<dbReference type="RefSeq" id="WP_386732683.1">
    <property type="nucleotide sequence ID" value="NZ_JBHSTP010000003.1"/>
</dbReference>
<protein>
    <submittedName>
        <fullName evidence="3">Substrate-binding domain-containing protein</fullName>
    </submittedName>
</protein>
<accession>A0ABW1VI37</accession>
<dbReference type="SUPFAM" id="SSF53850">
    <property type="entry name" value="Periplasmic binding protein-like II"/>
    <property type="match status" value="1"/>
</dbReference>
<dbReference type="EMBL" id="JBHSTP010000003">
    <property type="protein sequence ID" value="MFC6357155.1"/>
    <property type="molecule type" value="Genomic_DNA"/>
</dbReference>
<gene>
    <name evidence="3" type="ORF">ACFQB0_13675</name>
</gene>
<dbReference type="InterPro" id="IPR024370">
    <property type="entry name" value="PBP_domain"/>
</dbReference>
<feature type="signal peptide" evidence="1">
    <location>
        <begin position="1"/>
        <end position="30"/>
    </location>
</feature>
<keyword evidence="1" id="KW-0732">Signal</keyword>
<comment type="caution">
    <text evidence="3">The sequence shown here is derived from an EMBL/GenBank/DDBJ whole genome shotgun (WGS) entry which is preliminary data.</text>
</comment>
<evidence type="ECO:0000259" key="2">
    <source>
        <dbReference type="Pfam" id="PF12849"/>
    </source>
</evidence>
<sequence length="393" mass="39578">MQIGTKWRLGALATVAAAAVVLAGGTAAIADPTGTPSYRTLSGVGSDTTQDLNNGLSSVITYGGSLVAGSYDAINPTTGAVHDPITTKSGGTIFDRPNGSGEGLTALKAAKSGGTLQWRGKTLSATDIQFSRSSSGATWVAGGGGAYSYIPLAEDAVSFAVHTSNTTIPRDLTKAQLTAIYSAANGANVTINGTSYKVGTPGTAGVQITPFIPQSGSGTRSFWQTQLVGAGVAFGPAVTDTYSGGSVQEHDGSVLAALPTTAIVPFSIAQWIAQSNKATIQANYPGVTINDRRNGAVLGKVGGISPTTVSNTLNTAFPIARPVFTVVKASELATNPQLTAVFKGSTASAYTVDRPGPSTALVITDFGFGSLAGGVNIGGVTYNPGDTTSFTIN</sequence>
<proteinExistence type="predicted"/>
<organism evidence="3 4">
    <name type="scientific">Luethyella okanaganae</name>
    <dbReference type="NCBI Taxonomy" id="69372"/>
    <lineage>
        <taxon>Bacteria</taxon>
        <taxon>Bacillati</taxon>
        <taxon>Actinomycetota</taxon>
        <taxon>Actinomycetes</taxon>
        <taxon>Micrococcales</taxon>
        <taxon>Microbacteriaceae</taxon>
        <taxon>Luethyella</taxon>
    </lineage>
</organism>
<feature type="domain" description="PBP" evidence="2">
    <location>
        <begin position="96"/>
        <end position="248"/>
    </location>
</feature>
<dbReference type="Proteomes" id="UP001596306">
    <property type="component" value="Unassembled WGS sequence"/>
</dbReference>
<dbReference type="Pfam" id="PF12849">
    <property type="entry name" value="PBP_like_2"/>
    <property type="match status" value="1"/>
</dbReference>
<evidence type="ECO:0000313" key="4">
    <source>
        <dbReference type="Proteomes" id="UP001596306"/>
    </source>
</evidence>
<keyword evidence="4" id="KW-1185">Reference proteome</keyword>
<feature type="chain" id="PRO_5046281585" evidence="1">
    <location>
        <begin position="31"/>
        <end position="393"/>
    </location>
</feature>